<reference evidence="2" key="2">
    <citation type="submission" date="2019-06" db="EMBL/GenBank/DDBJ databases">
        <title>Co-occurence of chitin degradation, pigmentation and bioactivity in marine Pseudoalteromonas.</title>
        <authorList>
            <person name="Sonnenschein E.C."/>
            <person name="Bech P.K."/>
        </authorList>
    </citation>
    <scope>NUCLEOTIDE SEQUENCE [LARGE SCALE GENOMIC DNA]</scope>
    <source>
        <strain evidence="2">S2897</strain>
    </source>
</reference>
<evidence type="ECO:0000313" key="2">
    <source>
        <dbReference type="Proteomes" id="UP000305874"/>
    </source>
</evidence>
<dbReference type="EMBL" id="PNCG01000002">
    <property type="protein sequence ID" value="TMP88518.1"/>
    <property type="molecule type" value="Genomic_DNA"/>
</dbReference>
<protein>
    <submittedName>
        <fullName evidence="1">Phage tail protein</fullName>
    </submittedName>
</protein>
<dbReference type="Proteomes" id="UP000305874">
    <property type="component" value="Unassembled WGS sequence"/>
</dbReference>
<dbReference type="RefSeq" id="WP_138508003.1">
    <property type="nucleotide sequence ID" value="NZ_DJHQ01000006.1"/>
</dbReference>
<dbReference type="InterPro" id="IPR019708">
    <property type="entry name" value="Phage_HP1_Orf24"/>
</dbReference>
<evidence type="ECO:0000313" key="1">
    <source>
        <dbReference type="EMBL" id="TMP88518.1"/>
    </source>
</evidence>
<name>A0A5S3Z8H8_9GAMM</name>
<gene>
    <name evidence="1" type="ORF">CWC05_03555</name>
</gene>
<organism evidence="1 2">
    <name type="scientific">Pseudoalteromonas ruthenica</name>
    <dbReference type="NCBI Taxonomy" id="151081"/>
    <lineage>
        <taxon>Bacteria</taxon>
        <taxon>Pseudomonadati</taxon>
        <taxon>Pseudomonadota</taxon>
        <taxon>Gammaproteobacteria</taxon>
        <taxon>Alteromonadales</taxon>
        <taxon>Pseudoalteromonadaceae</taxon>
        <taxon>Pseudoalteromonas</taxon>
    </lineage>
</organism>
<dbReference type="Pfam" id="PF10772">
    <property type="entry name" value="Phage_HP1_Orf24"/>
    <property type="match status" value="1"/>
</dbReference>
<reference evidence="1 2" key="1">
    <citation type="submission" date="2017-12" db="EMBL/GenBank/DDBJ databases">
        <authorList>
            <person name="Paulsen S."/>
            <person name="Gram L.K."/>
        </authorList>
    </citation>
    <scope>NUCLEOTIDE SEQUENCE [LARGE SCALE GENOMIC DNA]</scope>
    <source>
        <strain evidence="1 2">S2897</strain>
    </source>
</reference>
<proteinExistence type="predicted"/>
<comment type="caution">
    <text evidence="1">The sequence shown here is derived from an EMBL/GenBank/DDBJ whole genome shotgun (WGS) entry which is preliminary data.</text>
</comment>
<dbReference type="AlphaFoldDB" id="A0A5S3Z8H8"/>
<sequence>MSQHKLSGKDFDVNVGDALVHVINCSLTIDDGRQVRMTNGVPDGFLDGPCTAKGELTVNHENFLIIQQEAQKAGSWKGIDPIDISMMGAVVSGEKNIESYGCLLKLSDVLSIDPEGAKADETKIPFEVTSSDFVKINGIPYLTAKEVENIV</sequence>
<accession>A0A5S3Z8H8</accession>